<evidence type="ECO:0000256" key="1">
    <source>
        <dbReference type="SAM" id="MobiDB-lite"/>
    </source>
</evidence>
<dbReference type="HOGENOM" id="CLU_1240522_0_0_1"/>
<evidence type="ECO:0000313" key="4">
    <source>
        <dbReference type="Proteomes" id="UP000001997"/>
    </source>
</evidence>
<feature type="region of interest" description="Disordered" evidence="1">
    <location>
        <begin position="126"/>
        <end position="204"/>
    </location>
</feature>
<keyword evidence="4" id="KW-1185">Reference proteome</keyword>
<name>A5DCC9_PICGU</name>
<sequence length="223" mass="22739">MKTPSFALIFATPIFAANVLNDPNFFPTSIPGITSFYSAFNSYVGNADNYMQIGQGLTTQPFYTEWVAEVKKHTQTSWYAAYLDALTGGDQLTEFDLNTAQLDSFASDLFTNTQLASLTSALSRVTGASDSDSEVNETTESDSGETAEDRTSDSGNSSSSHSHSENSSSGSGSGSSSRSSSGSGSGSGSSSAAASGSSSSKANGVSYAAPAGAVLGALAVALL</sequence>
<dbReference type="InParanoid" id="A5DCC9"/>
<feature type="chain" id="PRO_5002681036" evidence="2">
    <location>
        <begin position="17"/>
        <end position="223"/>
    </location>
</feature>
<feature type="compositionally biased region" description="Low complexity" evidence="1">
    <location>
        <begin position="153"/>
        <end position="200"/>
    </location>
</feature>
<dbReference type="KEGG" id="pgu:PGUG_00934"/>
<dbReference type="VEuPathDB" id="FungiDB:PGUG_00934"/>
<protein>
    <submittedName>
        <fullName evidence="3">Uncharacterized protein</fullName>
    </submittedName>
</protein>
<dbReference type="AlphaFoldDB" id="A5DCC9"/>
<dbReference type="OrthoDB" id="5574638at2759"/>
<proteinExistence type="predicted"/>
<dbReference type="EMBL" id="CH408155">
    <property type="protein sequence ID" value="EDK36836.2"/>
    <property type="molecule type" value="Genomic_DNA"/>
</dbReference>
<accession>A5DCC9</accession>
<reference evidence="3 4" key="1">
    <citation type="journal article" date="2009" name="Nature">
        <title>Evolution of pathogenicity and sexual reproduction in eight Candida genomes.</title>
        <authorList>
            <person name="Butler G."/>
            <person name="Rasmussen M.D."/>
            <person name="Lin M.F."/>
            <person name="Santos M.A."/>
            <person name="Sakthikumar S."/>
            <person name="Munro C.A."/>
            <person name="Rheinbay E."/>
            <person name="Grabherr M."/>
            <person name="Forche A."/>
            <person name="Reedy J.L."/>
            <person name="Agrafioti I."/>
            <person name="Arnaud M.B."/>
            <person name="Bates S."/>
            <person name="Brown A.J."/>
            <person name="Brunke S."/>
            <person name="Costanzo M.C."/>
            <person name="Fitzpatrick D.A."/>
            <person name="de Groot P.W."/>
            <person name="Harris D."/>
            <person name="Hoyer L.L."/>
            <person name="Hube B."/>
            <person name="Klis F.M."/>
            <person name="Kodira C."/>
            <person name="Lennard N."/>
            <person name="Logue M.E."/>
            <person name="Martin R."/>
            <person name="Neiman A.M."/>
            <person name="Nikolaou E."/>
            <person name="Quail M.A."/>
            <person name="Quinn J."/>
            <person name="Santos M.C."/>
            <person name="Schmitzberger F.F."/>
            <person name="Sherlock G."/>
            <person name="Shah P."/>
            <person name="Silverstein K.A."/>
            <person name="Skrzypek M.S."/>
            <person name="Soll D."/>
            <person name="Staggs R."/>
            <person name="Stansfield I."/>
            <person name="Stumpf M.P."/>
            <person name="Sudbery P.E."/>
            <person name="Srikantha T."/>
            <person name="Zeng Q."/>
            <person name="Berman J."/>
            <person name="Berriman M."/>
            <person name="Heitman J."/>
            <person name="Gow N.A."/>
            <person name="Lorenz M.C."/>
            <person name="Birren B.W."/>
            <person name="Kellis M."/>
            <person name="Cuomo C.A."/>
        </authorList>
    </citation>
    <scope>NUCLEOTIDE SEQUENCE [LARGE SCALE GENOMIC DNA]</scope>
    <source>
        <strain evidence="4">ATCC 6260 / CBS 566 / DSM 6381 / JCM 1539 / NBRC 10279 / NRRL Y-324</strain>
    </source>
</reference>
<organism evidence="3 4">
    <name type="scientific">Meyerozyma guilliermondii (strain ATCC 6260 / CBS 566 / DSM 6381 / JCM 1539 / NBRC 10279 / NRRL Y-324)</name>
    <name type="common">Yeast</name>
    <name type="synonym">Candida guilliermondii</name>
    <dbReference type="NCBI Taxonomy" id="294746"/>
    <lineage>
        <taxon>Eukaryota</taxon>
        <taxon>Fungi</taxon>
        <taxon>Dikarya</taxon>
        <taxon>Ascomycota</taxon>
        <taxon>Saccharomycotina</taxon>
        <taxon>Pichiomycetes</taxon>
        <taxon>Debaryomycetaceae</taxon>
        <taxon>Meyerozyma</taxon>
    </lineage>
</organism>
<dbReference type="GeneID" id="5129707"/>
<keyword evidence="2" id="KW-0732">Signal</keyword>
<gene>
    <name evidence="3" type="ORF">PGUG_00934</name>
</gene>
<evidence type="ECO:0000313" key="3">
    <source>
        <dbReference type="EMBL" id="EDK36836.2"/>
    </source>
</evidence>
<dbReference type="Proteomes" id="UP000001997">
    <property type="component" value="Unassembled WGS sequence"/>
</dbReference>
<feature type="compositionally biased region" description="Acidic residues" evidence="1">
    <location>
        <begin position="131"/>
        <end position="146"/>
    </location>
</feature>
<feature type="signal peptide" evidence="2">
    <location>
        <begin position="1"/>
        <end position="16"/>
    </location>
</feature>
<evidence type="ECO:0000256" key="2">
    <source>
        <dbReference type="SAM" id="SignalP"/>
    </source>
</evidence>
<dbReference type="RefSeq" id="XP_001487557.2">
    <property type="nucleotide sequence ID" value="XM_001487507.1"/>
</dbReference>